<gene>
    <name evidence="9" type="ORF">AWU67_07135</name>
</gene>
<dbReference type="InterPro" id="IPR029033">
    <property type="entry name" value="His_PPase_superfam"/>
</dbReference>
<dbReference type="KEGG" id="mvd:AWU67_07135"/>
<dbReference type="PROSITE" id="PS00175">
    <property type="entry name" value="PG_MUTASE"/>
    <property type="match status" value="1"/>
</dbReference>
<keyword evidence="4" id="KW-0413">Isomerase</keyword>
<dbReference type="EC" id="5.4.2.11" evidence="2"/>
<dbReference type="SMART" id="SM00855">
    <property type="entry name" value="PGAM"/>
    <property type="match status" value="1"/>
</dbReference>
<evidence type="ECO:0000313" key="9">
    <source>
        <dbReference type="EMBL" id="AMB58672.1"/>
    </source>
</evidence>
<evidence type="ECO:0000256" key="2">
    <source>
        <dbReference type="ARBA" id="ARBA00012028"/>
    </source>
</evidence>
<feature type="binding site" evidence="6">
    <location>
        <begin position="60"/>
        <end position="67"/>
    </location>
    <ligand>
        <name>substrate</name>
    </ligand>
</feature>
<evidence type="ECO:0000256" key="8">
    <source>
        <dbReference type="SAM" id="SignalP"/>
    </source>
</evidence>
<dbReference type="SUPFAM" id="SSF53254">
    <property type="entry name" value="Phosphoglycerate mutase-like"/>
    <property type="match status" value="1"/>
</dbReference>
<feature type="signal peptide" evidence="8">
    <location>
        <begin position="1"/>
        <end position="31"/>
    </location>
</feature>
<dbReference type="AlphaFoldDB" id="A0A0X8E2T1"/>
<dbReference type="InterPro" id="IPR013078">
    <property type="entry name" value="His_Pase_superF_clade-1"/>
</dbReference>
<feature type="binding site" evidence="6">
    <location>
        <position position="112"/>
    </location>
    <ligand>
        <name>substrate</name>
    </ligand>
</feature>
<feature type="region of interest" description="Disordered" evidence="7">
    <location>
        <begin position="32"/>
        <end position="52"/>
    </location>
</feature>
<dbReference type="RefSeq" id="WP_067227361.1">
    <property type="nucleotide sequence ID" value="NZ_CP014145.1"/>
</dbReference>
<protein>
    <recommendedName>
        <fullName evidence="2">phosphoglycerate mutase (2,3-diphosphoglycerate-dependent)</fullName>
        <ecNumber evidence="2">5.4.2.11</ecNumber>
    </recommendedName>
</protein>
<keyword evidence="10" id="KW-1185">Reference proteome</keyword>
<feature type="active site" description="Tele-phosphohistidine intermediate" evidence="5">
    <location>
        <position position="61"/>
    </location>
</feature>
<evidence type="ECO:0000256" key="3">
    <source>
        <dbReference type="ARBA" id="ARBA00023152"/>
    </source>
</evidence>
<evidence type="ECO:0000256" key="4">
    <source>
        <dbReference type="ARBA" id="ARBA00023235"/>
    </source>
</evidence>
<evidence type="ECO:0000256" key="1">
    <source>
        <dbReference type="ARBA" id="ARBA00006717"/>
    </source>
</evidence>
<keyword evidence="3" id="KW-0324">Glycolysis</keyword>
<feature type="active site" description="Proton donor/acceptor" evidence="5">
    <location>
        <position position="138"/>
    </location>
</feature>
<dbReference type="Gene3D" id="3.40.50.1240">
    <property type="entry name" value="Phosphoglycerate mutase-like"/>
    <property type="match status" value="1"/>
</dbReference>
<dbReference type="Proteomes" id="UP000058305">
    <property type="component" value="Chromosome"/>
</dbReference>
<proteinExistence type="inferred from homology"/>
<dbReference type="InterPro" id="IPR001345">
    <property type="entry name" value="PG/BPGM_mutase_AS"/>
</dbReference>
<dbReference type="InterPro" id="IPR006311">
    <property type="entry name" value="TAT_signal"/>
</dbReference>
<reference evidence="10" key="2">
    <citation type="submission" date="2016-01" db="EMBL/GenBank/DDBJ databases">
        <title>First complete genome sequence of a species in the genus Microterricola, an extremophilic cold active enzyme producing strain ERGS5:02 isolated from Sikkim Himalaya.</title>
        <authorList>
            <person name="Kumar R."/>
            <person name="Singh D."/>
            <person name="Swarnkar M.K."/>
        </authorList>
    </citation>
    <scope>NUCLEOTIDE SEQUENCE [LARGE SCALE GENOMIC DNA]</scope>
    <source>
        <strain evidence="10">ERGS5:02</strain>
    </source>
</reference>
<evidence type="ECO:0000256" key="5">
    <source>
        <dbReference type="PIRSR" id="PIRSR613078-1"/>
    </source>
</evidence>
<feature type="compositionally biased region" description="Low complexity" evidence="7">
    <location>
        <begin position="32"/>
        <end position="46"/>
    </location>
</feature>
<dbReference type="GO" id="GO:0006096">
    <property type="term" value="P:glycolytic process"/>
    <property type="evidence" value="ECO:0007669"/>
    <property type="project" value="UniProtKB-KW"/>
</dbReference>
<dbReference type="GO" id="GO:0004619">
    <property type="term" value="F:phosphoglycerate mutase activity"/>
    <property type="evidence" value="ECO:0007669"/>
    <property type="project" value="UniProtKB-EC"/>
</dbReference>
<comment type="similarity">
    <text evidence="1">Belongs to the phosphoglycerate mutase family. BPG-dependent PGAM subfamily.</text>
</comment>
<dbReference type="InterPro" id="IPR005952">
    <property type="entry name" value="Phosphogly_mut1"/>
</dbReference>
<evidence type="ECO:0000256" key="7">
    <source>
        <dbReference type="SAM" id="MobiDB-lite"/>
    </source>
</evidence>
<dbReference type="Pfam" id="PF00300">
    <property type="entry name" value="His_Phos_1"/>
    <property type="match status" value="1"/>
</dbReference>
<feature type="chain" id="PRO_5007065619" description="phosphoglycerate mutase (2,3-diphosphoglycerate-dependent)" evidence="8">
    <location>
        <begin position="32"/>
        <end position="270"/>
    </location>
</feature>
<name>A0A0X8E2T1_9MICO</name>
<reference evidence="9 10" key="1">
    <citation type="journal article" date="2016" name="J. Biotechnol.">
        <title>First complete genome sequence of a species in the genus Microterricola, an extremophilic cold active enzyme producing bacterial strain ERGS5:02 isolated from Sikkim Himalaya.</title>
        <authorList>
            <person name="Himanshu"/>
            <person name="Swarnkar M.K."/>
            <person name="Singh D."/>
            <person name="Kumar R."/>
        </authorList>
    </citation>
    <scope>NUCLEOTIDE SEQUENCE [LARGE SCALE GENOMIC DNA]</scope>
    <source>
        <strain evidence="9 10">ERGS5:02</strain>
    </source>
</reference>
<keyword evidence="8" id="KW-0732">Signal</keyword>
<evidence type="ECO:0000256" key="6">
    <source>
        <dbReference type="PIRSR" id="PIRSR613078-2"/>
    </source>
</evidence>
<dbReference type="PANTHER" id="PTHR11931">
    <property type="entry name" value="PHOSPHOGLYCERATE MUTASE"/>
    <property type="match status" value="1"/>
</dbReference>
<sequence length="270" mass="28081">MSSRRALRTAIASLAAVATLFSLALAAPAFADNGKDSPSSSQSSNDKSGKGSEVTIYLTRHGETWLNKTHRMQGWSDSPLTEKGELVATQLGTGLAKAGVKFKSAYSADNVRHYETAVLALSALRYKDEPVRDKRLREVAFGKFEGETQAATGAAVGAFVKGPAVSDFLNAIVEVNADSGLLAETEEQVSTRALASLNEIAAAQAKKGGGNVLVVSSGITIIAVLDALGADTSTLPAGIANAAVNKLTYKKGVWTVVSMNDTSYVEAGAK</sequence>
<organism evidence="9 10">
    <name type="scientific">Microterricola viridarii</name>
    <dbReference type="NCBI Taxonomy" id="412690"/>
    <lineage>
        <taxon>Bacteria</taxon>
        <taxon>Bacillati</taxon>
        <taxon>Actinomycetota</taxon>
        <taxon>Actinomycetes</taxon>
        <taxon>Micrococcales</taxon>
        <taxon>Microbacteriaceae</taxon>
        <taxon>Microterricola</taxon>
    </lineage>
</organism>
<dbReference type="CDD" id="cd07067">
    <property type="entry name" value="HP_PGM_like"/>
    <property type="match status" value="1"/>
</dbReference>
<dbReference type="PROSITE" id="PS51318">
    <property type="entry name" value="TAT"/>
    <property type="match status" value="1"/>
</dbReference>
<dbReference type="EMBL" id="CP014145">
    <property type="protein sequence ID" value="AMB58672.1"/>
    <property type="molecule type" value="Genomic_DNA"/>
</dbReference>
<accession>A0A0X8E2T1</accession>
<dbReference type="OrthoDB" id="4131070at2"/>
<evidence type="ECO:0000313" key="10">
    <source>
        <dbReference type="Proteomes" id="UP000058305"/>
    </source>
</evidence>